<accession>D7DSD1</accession>
<dbReference type="Pfam" id="PF01937">
    <property type="entry name" value="ARMT1-like_dom"/>
    <property type="match status" value="1"/>
</dbReference>
<dbReference type="PIRSF" id="PIRSF006593">
    <property type="entry name" value="UCP006593"/>
    <property type="match status" value="1"/>
</dbReference>
<dbReference type="InterPro" id="IPR002791">
    <property type="entry name" value="ARMT1-like_metal-bd"/>
</dbReference>
<evidence type="ECO:0000259" key="1">
    <source>
        <dbReference type="Pfam" id="PF01937"/>
    </source>
</evidence>
<dbReference type="Proteomes" id="UP000007722">
    <property type="component" value="Chromosome"/>
</dbReference>
<gene>
    <name evidence="2" type="ordered locus">Mvol_0381</name>
</gene>
<dbReference type="Gene3D" id="3.40.50.10880">
    <property type="entry name" value="Uncharacterised protein PF01937, DUF89, domain 3"/>
    <property type="match status" value="1"/>
</dbReference>
<proteinExistence type="predicted"/>
<protein>
    <recommendedName>
        <fullName evidence="1">Damage-control phosphatase ARMT1-like metal-binding domain-containing protein</fullName>
    </recommendedName>
</protein>
<evidence type="ECO:0000313" key="2">
    <source>
        <dbReference type="EMBL" id="ADI36041.1"/>
    </source>
</evidence>
<dbReference type="InParanoid" id="D7DSD1"/>
<dbReference type="InterPro" id="IPR014444">
    <property type="entry name" value="PH1575-like"/>
</dbReference>
<dbReference type="Gene3D" id="1.10.285.20">
    <property type="entry name" value="Uncharacterised protein PF01937, DUF89, domain 2"/>
    <property type="match status" value="1"/>
</dbReference>
<name>D7DSD1_METV3</name>
<organism evidence="2 3">
    <name type="scientific">Methanococcus voltae (strain ATCC BAA-1334 / A3)</name>
    <dbReference type="NCBI Taxonomy" id="456320"/>
    <lineage>
        <taxon>Archaea</taxon>
        <taxon>Methanobacteriati</taxon>
        <taxon>Methanobacteriota</taxon>
        <taxon>Methanomada group</taxon>
        <taxon>Methanococci</taxon>
        <taxon>Methanococcales</taxon>
        <taxon>Methanococcaceae</taxon>
        <taxon>Methanococcus</taxon>
    </lineage>
</organism>
<keyword evidence="3" id="KW-1185">Reference proteome</keyword>
<dbReference type="EMBL" id="CP002057">
    <property type="protein sequence ID" value="ADI36041.1"/>
    <property type="molecule type" value="Genomic_DNA"/>
</dbReference>
<dbReference type="SUPFAM" id="SSF111321">
    <property type="entry name" value="AF1104-like"/>
    <property type="match status" value="1"/>
</dbReference>
<dbReference type="STRING" id="456320.Mvol_0381"/>
<feature type="domain" description="Damage-control phosphatase ARMT1-like metal-binding" evidence="1">
    <location>
        <begin position="12"/>
        <end position="306"/>
    </location>
</feature>
<dbReference type="Gene3D" id="1.10.8.380">
    <property type="entry name" value="Uncharacterised protein PF01937, DUF89, domain 1"/>
    <property type="match status" value="1"/>
</dbReference>
<evidence type="ECO:0000313" key="3">
    <source>
        <dbReference type="Proteomes" id="UP000007722"/>
    </source>
</evidence>
<dbReference type="KEGG" id="mvo:Mvol_0381"/>
<dbReference type="AlphaFoldDB" id="D7DSD1"/>
<dbReference type="InterPro" id="IPR036075">
    <property type="entry name" value="ARMT-1-like_metal-bd_sf"/>
</dbReference>
<dbReference type="eggNOG" id="arCOG04410">
    <property type="taxonomic scope" value="Archaea"/>
</dbReference>
<dbReference type="HOGENOM" id="CLU_071520_1_0_2"/>
<reference evidence="2 3" key="1">
    <citation type="submission" date="2010-05" db="EMBL/GenBank/DDBJ databases">
        <title>Complete sequence of Methanococcus voltae A3.</title>
        <authorList>
            <consortium name="US DOE Joint Genome Institute"/>
            <person name="Lucas S."/>
            <person name="Copeland A."/>
            <person name="Lapidus A."/>
            <person name="Cheng J.-F."/>
            <person name="Bruce D."/>
            <person name="Goodwin L."/>
            <person name="Pitluck S."/>
            <person name="Lowry S."/>
            <person name="Clum A."/>
            <person name="Land M."/>
            <person name="Hauser L."/>
            <person name="Kyrpides N."/>
            <person name="Mikhailova N."/>
            <person name="Whitman W.B."/>
            <person name="Woyke T."/>
        </authorList>
    </citation>
    <scope>NUCLEOTIDE SEQUENCE [LARGE SCALE GENOMIC DNA]</scope>
    <source>
        <strain evidence="3">ATCC BAA-1334 / A3</strain>
    </source>
</reference>
<sequence length="324" mass="36602">MQYINGDTLKIKPSCSICISRQIVDAINEITDDDEKKFELIKSTMQKITDVYGSQAVPAWMGTHVHRHIKEISNSDDPYKQLKMNANKYAKQYLTKTIIDEVNEGDDLKRLQSKAKLAIAGNVIDFGPYGTKDNMEQKVEQTLEGILDIDYSKDLLNDLKGKLKEKAKAKAKNNGEKLKIIYICDNAGEIVFDKPFIEELMNYAEVIVSVKGKPILNDATMEDAIEAGITDITKVITSGTDVIGTRFEESSEEFRQEFKSADIVISKGMGNYESLTEYELTKDENSSSKPIYYIFKVKCEPIAEYNNSYVGANAFLKSTIYYNF</sequence>